<protein>
    <submittedName>
        <fullName evidence="2">Uncharacterized protein</fullName>
    </submittedName>
</protein>
<evidence type="ECO:0000256" key="1">
    <source>
        <dbReference type="SAM" id="Phobius"/>
    </source>
</evidence>
<feature type="transmembrane region" description="Helical" evidence="1">
    <location>
        <begin position="14"/>
        <end position="35"/>
    </location>
</feature>
<name>A0A9I9DUS8_CUCME</name>
<dbReference type="AlphaFoldDB" id="A0A9I9DUS8"/>
<organism evidence="2">
    <name type="scientific">Cucumis melo</name>
    <name type="common">Muskmelon</name>
    <dbReference type="NCBI Taxonomy" id="3656"/>
    <lineage>
        <taxon>Eukaryota</taxon>
        <taxon>Viridiplantae</taxon>
        <taxon>Streptophyta</taxon>
        <taxon>Embryophyta</taxon>
        <taxon>Tracheophyta</taxon>
        <taxon>Spermatophyta</taxon>
        <taxon>Magnoliopsida</taxon>
        <taxon>eudicotyledons</taxon>
        <taxon>Gunneridae</taxon>
        <taxon>Pentapetalae</taxon>
        <taxon>rosids</taxon>
        <taxon>fabids</taxon>
        <taxon>Cucurbitales</taxon>
        <taxon>Cucurbitaceae</taxon>
        <taxon>Benincaseae</taxon>
        <taxon>Cucumis</taxon>
    </lineage>
</organism>
<keyword evidence="1" id="KW-0812">Transmembrane</keyword>
<reference evidence="2" key="1">
    <citation type="submission" date="2023-03" db="UniProtKB">
        <authorList>
            <consortium name="EnsemblPlants"/>
        </authorList>
    </citation>
    <scope>IDENTIFICATION</scope>
</reference>
<accession>A0A9I9DUS8</accession>
<sequence>YCLLHSIYLKNSLIGYRSFLILCLATIRVLSMVSIKRKKPSESPFLILLVEPFLRLPCFSSSWQHELPMASDGRWTTIGQSLNRSGVEQIWARDDRWCGFGRWLGFVDYGADYCRRQ</sequence>
<evidence type="ECO:0000313" key="2">
    <source>
        <dbReference type="EnsemblPlants" id="MELO3C024148.2.1"/>
    </source>
</evidence>
<proteinExistence type="predicted"/>
<dbReference type="EnsemblPlants" id="MELO3C024148.2.1">
    <property type="protein sequence ID" value="MELO3C024148.2.1"/>
    <property type="gene ID" value="MELO3C024148.2"/>
</dbReference>
<keyword evidence="1" id="KW-1133">Transmembrane helix</keyword>
<keyword evidence="1" id="KW-0472">Membrane</keyword>
<dbReference type="Gramene" id="MELO3C024148.2.1">
    <property type="protein sequence ID" value="MELO3C024148.2.1"/>
    <property type="gene ID" value="MELO3C024148.2"/>
</dbReference>